<organism evidence="2">
    <name type="scientific">Candidatus Kentrum sp. DK</name>
    <dbReference type="NCBI Taxonomy" id="2126562"/>
    <lineage>
        <taxon>Bacteria</taxon>
        <taxon>Pseudomonadati</taxon>
        <taxon>Pseudomonadota</taxon>
        <taxon>Gammaproteobacteria</taxon>
        <taxon>Candidatus Kentrum</taxon>
    </lineage>
</organism>
<evidence type="ECO:0000313" key="2">
    <source>
        <dbReference type="EMBL" id="VFJ62424.1"/>
    </source>
</evidence>
<reference evidence="2" key="1">
    <citation type="submission" date="2019-02" db="EMBL/GenBank/DDBJ databases">
        <authorList>
            <person name="Gruber-Vodicka R. H."/>
            <person name="Seah K. B. B."/>
        </authorList>
    </citation>
    <scope>NUCLEOTIDE SEQUENCE</scope>
    <source>
        <strain evidence="2">BECK_DK47</strain>
    </source>
</reference>
<feature type="region of interest" description="Disordered" evidence="1">
    <location>
        <begin position="1"/>
        <end position="38"/>
    </location>
</feature>
<evidence type="ECO:0000256" key="1">
    <source>
        <dbReference type="SAM" id="MobiDB-lite"/>
    </source>
</evidence>
<protein>
    <submittedName>
        <fullName evidence="2">Uncharacterized protein</fullName>
    </submittedName>
</protein>
<sequence length="38" mass="4200">MMLKGGKKGSRPLQYGRSKTGECGARQENRLNATVGRY</sequence>
<accession>A0A450T6Q6</accession>
<dbReference type="EMBL" id="CAADEX010000110">
    <property type="protein sequence ID" value="VFJ62424.1"/>
    <property type="molecule type" value="Genomic_DNA"/>
</dbReference>
<dbReference type="AlphaFoldDB" id="A0A450T6Q6"/>
<proteinExistence type="predicted"/>
<name>A0A450T6Q6_9GAMM</name>
<gene>
    <name evidence="2" type="ORF">BECKDK2373B_GA0170837_11107</name>
</gene>
<feature type="compositionally biased region" description="Basic residues" evidence="1">
    <location>
        <begin position="1"/>
        <end position="10"/>
    </location>
</feature>